<dbReference type="InterPro" id="IPR036388">
    <property type="entry name" value="WH-like_DNA-bd_sf"/>
</dbReference>
<organism evidence="6 7">
    <name type="scientific">Aurantiacibacter xanthus</name>
    <dbReference type="NCBI Taxonomy" id="1784712"/>
    <lineage>
        <taxon>Bacteria</taxon>
        <taxon>Pseudomonadati</taxon>
        <taxon>Pseudomonadota</taxon>
        <taxon>Alphaproteobacteria</taxon>
        <taxon>Sphingomonadales</taxon>
        <taxon>Erythrobacteraceae</taxon>
        <taxon>Aurantiacibacter</taxon>
    </lineage>
</organism>
<name>A0A3A1P146_9SPHN</name>
<gene>
    <name evidence="6" type="ORF">D2V17_15125</name>
</gene>
<evidence type="ECO:0000313" key="6">
    <source>
        <dbReference type="EMBL" id="RIV82643.1"/>
    </source>
</evidence>
<dbReference type="InterPro" id="IPR036390">
    <property type="entry name" value="WH_DNA-bd_sf"/>
</dbReference>
<comment type="similarity">
    <text evidence="1">Belongs to the LysR transcriptional regulatory family.</text>
</comment>
<evidence type="ECO:0000256" key="3">
    <source>
        <dbReference type="ARBA" id="ARBA00023125"/>
    </source>
</evidence>
<proteinExistence type="inferred from homology"/>
<evidence type="ECO:0000256" key="2">
    <source>
        <dbReference type="ARBA" id="ARBA00023015"/>
    </source>
</evidence>
<dbReference type="Pfam" id="PF03466">
    <property type="entry name" value="LysR_substrate"/>
    <property type="match status" value="1"/>
</dbReference>
<evidence type="ECO:0000256" key="1">
    <source>
        <dbReference type="ARBA" id="ARBA00009437"/>
    </source>
</evidence>
<protein>
    <submittedName>
        <fullName evidence="6">LysR family transcriptional regulator</fullName>
    </submittedName>
</protein>
<dbReference type="GO" id="GO:0003700">
    <property type="term" value="F:DNA-binding transcription factor activity"/>
    <property type="evidence" value="ECO:0007669"/>
    <property type="project" value="InterPro"/>
</dbReference>
<dbReference type="AlphaFoldDB" id="A0A3A1P146"/>
<dbReference type="FunFam" id="3.40.190.290:FF:000001">
    <property type="entry name" value="Transcriptional regulator, LysR family"/>
    <property type="match status" value="1"/>
</dbReference>
<dbReference type="SUPFAM" id="SSF53850">
    <property type="entry name" value="Periplasmic binding protein-like II"/>
    <property type="match status" value="1"/>
</dbReference>
<dbReference type="GO" id="GO:0006351">
    <property type="term" value="P:DNA-templated transcription"/>
    <property type="evidence" value="ECO:0007669"/>
    <property type="project" value="TreeGrafter"/>
</dbReference>
<dbReference type="InterPro" id="IPR005119">
    <property type="entry name" value="LysR_subst-bd"/>
</dbReference>
<dbReference type="Pfam" id="PF00126">
    <property type="entry name" value="HTH_1"/>
    <property type="match status" value="1"/>
</dbReference>
<evidence type="ECO:0000256" key="4">
    <source>
        <dbReference type="ARBA" id="ARBA00023163"/>
    </source>
</evidence>
<dbReference type="SUPFAM" id="SSF46785">
    <property type="entry name" value="Winged helix' DNA-binding domain"/>
    <property type="match status" value="1"/>
</dbReference>
<sequence>MNAKILPPTDRARALEVFAAVAAEGSFSAAGRKLGLTASAVSRTVDRIEERLGVRLLLRTTRALSLTTEGQSYLCAARRILTDLNDAEQAVADLGAPRGRLRVSAALSHGRLCIVPLLGAFAARYPHILIDINLTDALVDIAGGQADIGIRFGPLADSALTARRLGESRRVIVAAPDYLARHGTPRVPEDLHEHNCLNFNFRRAEPTWPFRKDGRDYVLSVRGSIEANNGETLGQLAIAGVGVTRVGAFSVTAEIADGRLVPLLEDYNPGDIEEIHAVFAGGANMPARLRVFIDYLAEALKEPAGSVNAARARSTSPRVTHPSA</sequence>
<reference evidence="6 7" key="1">
    <citation type="submission" date="2018-08" db="EMBL/GenBank/DDBJ databases">
        <title>Erythrobacter zhengii sp.nov., a bacterium isolated from deep-sea sediment.</title>
        <authorList>
            <person name="Fang C."/>
            <person name="Wu Y.-H."/>
            <person name="Sun C."/>
            <person name="Wang H."/>
            <person name="Cheng H."/>
            <person name="Meng F.-X."/>
            <person name="Wang C.-S."/>
            <person name="Xu X.-W."/>
        </authorList>
    </citation>
    <scope>NUCLEOTIDE SEQUENCE [LARGE SCALE GENOMIC DNA]</scope>
    <source>
        <strain evidence="6 7">CCTCC AB 2015396</strain>
    </source>
</reference>
<keyword evidence="2" id="KW-0805">Transcription regulation</keyword>
<dbReference type="GO" id="GO:0043565">
    <property type="term" value="F:sequence-specific DNA binding"/>
    <property type="evidence" value="ECO:0007669"/>
    <property type="project" value="TreeGrafter"/>
</dbReference>
<accession>A0A3A1P146</accession>
<keyword evidence="4" id="KW-0804">Transcription</keyword>
<evidence type="ECO:0000259" key="5">
    <source>
        <dbReference type="PROSITE" id="PS50931"/>
    </source>
</evidence>
<evidence type="ECO:0000313" key="7">
    <source>
        <dbReference type="Proteomes" id="UP000265366"/>
    </source>
</evidence>
<dbReference type="InterPro" id="IPR000847">
    <property type="entry name" value="LysR_HTH_N"/>
</dbReference>
<comment type="caution">
    <text evidence="6">The sequence shown here is derived from an EMBL/GenBank/DDBJ whole genome shotgun (WGS) entry which is preliminary data.</text>
</comment>
<dbReference type="EMBL" id="QXFM01000117">
    <property type="protein sequence ID" value="RIV82643.1"/>
    <property type="molecule type" value="Genomic_DNA"/>
</dbReference>
<dbReference type="Proteomes" id="UP000265366">
    <property type="component" value="Unassembled WGS sequence"/>
</dbReference>
<dbReference type="Gene3D" id="1.10.10.10">
    <property type="entry name" value="Winged helix-like DNA-binding domain superfamily/Winged helix DNA-binding domain"/>
    <property type="match status" value="1"/>
</dbReference>
<dbReference type="PANTHER" id="PTHR30537">
    <property type="entry name" value="HTH-TYPE TRANSCRIPTIONAL REGULATOR"/>
    <property type="match status" value="1"/>
</dbReference>
<dbReference type="PANTHER" id="PTHR30537:SF71">
    <property type="entry name" value="TRANSCRIPTIONAL REGULATORY PROTEIN"/>
    <property type="match status" value="1"/>
</dbReference>
<dbReference type="RefSeq" id="WP_119593632.1">
    <property type="nucleotide sequence ID" value="NZ_QXFM01000117.1"/>
</dbReference>
<dbReference type="PROSITE" id="PS50931">
    <property type="entry name" value="HTH_LYSR"/>
    <property type="match status" value="1"/>
</dbReference>
<dbReference type="InterPro" id="IPR058163">
    <property type="entry name" value="LysR-type_TF_proteobact-type"/>
</dbReference>
<dbReference type="OrthoDB" id="9813056at2"/>
<dbReference type="FunFam" id="1.10.10.10:FF:000001">
    <property type="entry name" value="LysR family transcriptional regulator"/>
    <property type="match status" value="1"/>
</dbReference>
<keyword evidence="7" id="KW-1185">Reference proteome</keyword>
<dbReference type="Gene3D" id="3.40.190.290">
    <property type="match status" value="1"/>
</dbReference>
<keyword evidence="3" id="KW-0238">DNA-binding</keyword>
<feature type="domain" description="HTH lysR-type" evidence="5">
    <location>
        <begin position="10"/>
        <end position="67"/>
    </location>
</feature>